<comment type="caution">
    <text evidence="2">The sequence shown here is derived from an EMBL/GenBank/DDBJ whole genome shotgun (WGS) entry which is preliminary data.</text>
</comment>
<proteinExistence type="predicted"/>
<dbReference type="PANTHER" id="PTHR11440">
    <property type="entry name" value="LECITHIN-CHOLESTEROL ACYLTRANSFERASE-RELATED"/>
    <property type="match status" value="1"/>
</dbReference>
<accession>A0A2H0UC88</accession>
<dbReference type="GO" id="GO:0006629">
    <property type="term" value="P:lipid metabolic process"/>
    <property type="evidence" value="ECO:0007669"/>
    <property type="project" value="InterPro"/>
</dbReference>
<dbReference type="SUPFAM" id="SSF53474">
    <property type="entry name" value="alpha/beta-Hydrolases"/>
    <property type="match status" value="1"/>
</dbReference>
<dbReference type="AlphaFoldDB" id="A0A2H0UC88"/>
<dbReference type="EMBL" id="PFBK01000003">
    <property type="protein sequence ID" value="PIR83997.1"/>
    <property type="molecule type" value="Genomic_DNA"/>
</dbReference>
<dbReference type="InterPro" id="IPR013783">
    <property type="entry name" value="Ig-like_fold"/>
</dbReference>
<reference evidence="3" key="1">
    <citation type="submission" date="2017-09" db="EMBL/GenBank/DDBJ databases">
        <title>Depth-based differentiation of microbial function through sediment-hosted aquifers and enrichment of novel symbionts in the deep terrestrial subsurface.</title>
        <authorList>
            <person name="Probst A.J."/>
            <person name="Ladd B."/>
            <person name="Jarett J.K."/>
            <person name="Geller-Mcgrath D.E."/>
            <person name="Sieber C.M.K."/>
            <person name="Emerson J.B."/>
            <person name="Anantharaman K."/>
            <person name="Thomas B.C."/>
            <person name="Malmstrom R."/>
            <person name="Stieglmeier M."/>
            <person name="Klingl A."/>
            <person name="Woyke T."/>
            <person name="Ryan C.M."/>
            <person name="Banfield J.F."/>
        </authorList>
    </citation>
    <scope>NUCLEOTIDE SEQUENCE [LARGE SCALE GENOMIC DNA]</scope>
</reference>
<sequence>MAFSRSFFSRLLAATLGGLVLLFTLPSFAHADVPTTPPEQIGYFCSPYTESYVEGGYYISPAHLGVPVGCTYLAGTVSKLLSRRLGGVFRGVVGSSTSLTGHSLGIADVKMENYDPIPNPQQGENIFTAIWQHRNGPAFEQDTNKFIQFFTTGSPPPHGGYGFINWKWGVAPPVATVTAPVIIIPGILGSEQHNGEWVIDPILHTYDDLIATLDANGYTPDVDLFPFPYDWRKSNVETALLLMEKIDEVKVTCLCDKVDLVAHSMGGLIVRQYIQSDNYDHDVRKLIFLGTPHLGAPKAYLMWEGGELAPITSVFDRVIELVLGHEAKEKGYSNLFEYIRDEPITSVQQLLPTYSYIFDLNDLRQYPQNYPINEFLEELNDDFGNLLNSGIEIHNIIGNVIEQKTITGVTTENSDQYFPMWEHGYPEGFYSVFGDHGLERGSGDNTVPLPSASLVSSNLLTTAHSHNVLPTGAEGDVYHILTNKTAETLSHDFDSLTDKLMHIKILSPADLLVIAPDGKKIGKDFGGQEINEVLNAFYTGFTTNTEYITILNPLDGEYKIFTQGTGSGPYTVEVAYVSEEETTEASFTGNTTPSLVTELKVQVDNENPSTEILPADTDPPQIMITSPVFKDYLRSEQLSVDVSAEDTESGVYGLETFLDGSLIQNTDMIDLFFQSLGDHNLLASSTDNVGNATTTEVSFRVVATQESTLSDIERAHELGWMNFVSYTVVSKLFQAINKLPKATPKVVEKRLLQAILRELQKFRGKGLNEQGYQLLKADIEWLISN</sequence>
<protein>
    <recommendedName>
        <fullName evidence="4">PGAP1 family protein</fullName>
    </recommendedName>
</protein>
<dbReference type="Gene3D" id="2.60.40.10">
    <property type="entry name" value="Immunoglobulins"/>
    <property type="match status" value="1"/>
</dbReference>
<evidence type="ECO:0000313" key="3">
    <source>
        <dbReference type="Proteomes" id="UP000231192"/>
    </source>
</evidence>
<dbReference type="Gene3D" id="3.40.50.1820">
    <property type="entry name" value="alpha/beta hydrolase"/>
    <property type="match status" value="1"/>
</dbReference>
<gene>
    <name evidence="2" type="ORF">COU18_01145</name>
</gene>
<name>A0A2H0UC88_9BACT</name>
<feature type="chain" id="PRO_5013877108" description="PGAP1 family protein" evidence="1">
    <location>
        <begin position="32"/>
        <end position="785"/>
    </location>
</feature>
<feature type="signal peptide" evidence="1">
    <location>
        <begin position="1"/>
        <end position="31"/>
    </location>
</feature>
<dbReference type="GO" id="GO:0008374">
    <property type="term" value="F:O-acyltransferase activity"/>
    <property type="evidence" value="ECO:0007669"/>
    <property type="project" value="InterPro"/>
</dbReference>
<evidence type="ECO:0008006" key="4">
    <source>
        <dbReference type="Google" id="ProtNLM"/>
    </source>
</evidence>
<dbReference type="Pfam" id="PF02450">
    <property type="entry name" value="LCAT"/>
    <property type="match status" value="1"/>
</dbReference>
<evidence type="ECO:0000313" key="2">
    <source>
        <dbReference type="EMBL" id="PIR83997.1"/>
    </source>
</evidence>
<evidence type="ECO:0000256" key="1">
    <source>
        <dbReference type="SAM" id="SignalP"/>
    </source>
</evidence>
<dbReference type="Proteomes" id="UP000231192">
    <property type="component" value="Unassembled WGS sequence"/>
</dbReference>
<dbReference type="InterPro" id="IPR003386">
    <property type="entry name" value="LACT/PDAT_acylTrfase"/>
</dbReference>
<dbReference type="InterPro" id="IPR029058">
    <property type="entry name" value="AB_hydrolase_fold"/>
</dbReference>
<keyword evidence="1" id="KW-0732">Signal</keyword>
<organism evidence="2 3">
    <name type="scientific">Candidatus Kaiserbacteria bacterium CG10_big_fil_rev_8_21_14_0_10_51_14</name>
    <dbReference type="NCBI Taxonomy" id="1974610"/>
    <lineage>
        <taxon>Bacteria</taxon>
        <taxon>Candidatus Kaiseribacteriota</taxon>
    </lineage>
</organism>